<dbReference type="Proteomes" id="UP000002494">
    <property type="component" value="Chromosome 7"/>
</dbReference>
<evidence type="ECO:0000256" key="8">
    <source>
        <dbReference type="ARBA" id="ARBA00023157"/>
    </source>
</evidence>
<dbReference type="PRINTS" id="PR00135">
    <property type="entry name" value="LYZLACT"/>
</dbReference>
<keyword evidence="5" id="KW-0929">Antimicrobial</keyword>
<keyword evidence="8" id="KW-1015">Disulfide bond</keyword>
<keyword evidence="7" id="KW-0378">Hydrolase</keyword>
<reference evidence="13" key="3">
    <citation type="submission" date="2025-09" db="UniProtKB">
        <authorList>
            <consortium name="Ensembl"/>
        </authorList>
    </citation>
    <scope>IDENTIFICATION</scope>
    <source>
        <strain evidence="13">Brown Norway</strain>
    </source>
</reference>
<evidence type="ECO:0000256" key="1">
    <source>
        <dbReference type="ARBA" id="ARBA00000632"/>
    </source>
</evidence>
<dbReference type="PANTHER" id="PTHR11407">
    <property type="entry name" value="LYSOZYME C"/>
    <property type="match status" value="1"/>
</dbReference>
<keyword evidence="14" id="KW-1185">Reference proteome</keyword>
<dbReference type="RGD" id="1593616">
    <property type="gene designation" value="Lyc2"/>
</dbReference>
<evidence type="ECO:0000256" key="5">
    <source>
        <dbReference type="ARBA" id="ARBA00022529"/>
    </source>
</evidence>
<dbReference type="Gene3D" id="1.10.530.10">
    <property type="match status" value="1"/>
</dbReference>
<dbReference type="GO" id="GO:0003796">
    <property type="term" value="F:lysozyme activity"/>
    <property type="evidence" value="ECO:0000318"/>
    <property type="project" value="GO_Central"/>
</dbReference>
<dbReference type="InterPro" id="IPR001916">
    <property type="entry name" value="Glyco_hydro_22"/>
</dbReference>
<evidence type="ECO:0000256" key="9">
    <source>
        <dbReference type="ARBA" id="ARBA00023295"/>
    </source>
</evidence>
<dbReference type="InterPro" id="IPR000974">
    <property type="entry name" value="Glyco_hydro_22_lys"/>
</dbReference>
<evidence type="ECO:0000256" key="7">
    <source>
        <dbReference type="ARBA" id="ARBA00022801"/>
    </source>
</evidence>
<reference evidence="13" key="1">
    <citation type="submission" date="2024-01" db="EMBL/GenBank/DDBJ databases">
        <title>GRCr8: a new rat reference genome assembly contstructed from accurate long reads and long range scaffolding.</title>
        <authorList>
            <person name="Doris P.A."/>
            <person name="Kalbfleisch T."/>
            <person name="Li K."/>
            <person name="Howe K."/>
            <person name="Wood J."/>
        </authorList>
    </citation>
    <scope>NUCLEOTIDE SEQUENCE [LARGE SCALE GENOMIC DNA]</scope>
    <source>
        <strain evidence="13">Brown Norway</strain>
    </source>
</reference>
<organism evidence="13 14">
    <name type="scientific">Rattus norvegicus</name>
    <name type="common">Rat</name>
    <dbReference type="NCBI Taxonomy" id="10116"/>
    <lineage>
        <taxon>Eukaryota</taxon>
        <taxon>Metazoa</taxon>
        <taxon>Chordata</taxon>
        <taxon>Craniata</taxon>
        <taxon>Vertebrata</taxon>
        <taxon>Euteleostomi</taxon>
        <taxon>Mammalia</taxon>
        <taxon>Eutheria</taxon>
        <taxon>Euarchontoglires</taxon>
        <taxon>Glires</taxon>
        <taxon>Rodentia</taxon>
        <taxon>Myomorpha</taxon>
        <taxon>Muroidea</taxon>
        <taxon>Muridae</taxon>
        <taxon>Murinae</taxon>
        <taxon>Rattus</taxon>
    </lineage>
</organism>
<dbReference type="Ensembl" id="ENSRNOT00000086821.3">
    <property type="protein sequence ID" value="ENSRNOP00000076711.1"/>
    <property type="gene ID" value="ENSRNOG00000034139.6"/>
</dbReference>
<dbReference type="GlyGen" id="A0A8I5Y928">
    <property type="glycosylation" value="1 site"/>
</dbReference>
<evidence type="ECO:0000256" key="3">
    <source>
        <dbReference type="ARBA" id="ARBA00011245"/>
    </source>
</evidence>
<dbReference type="SMART" id="SM00263">
    <property type="entry name" value="LYZ1"/>
    <property type="match status" value="1"/>
</dbReference>
<dbReference type="InterPro" id="IPR023346">
    <property type="entry name" value="Lysozyme-like_dom_sf"/>
</dbReference>
<evidence type="ECO:0000256" key="2">
    <source>
        <dbReference type="ARBA" id="ARBA00010859"/>
    </source>
</evidence>
<dbReference type="Pfam" id="PF00062">
    <property type="entry name" value="Lys"/>
    <property type="match status" value="1"/>
</dbReference>
<dbReference type="FunCoup" id="A0A8I5Y928">
    <property type="interactions" value="4"/>
</dbReference>
<evidence type="ECO:0000256" key="12">
    <source>
        <dbReference type="SAM" id="SignalP"/>
    </source>
</evidence>
<protein>
    <recommendedName>
        <fullName evidence="4">lysozyme</fullName>
        <ecNumber evidence="4">3.2.1.17</ecNumber>
    </recommendedName>
    <alternativeName>
        <fullName evidence="10">1,4-beta-N-acetylmuramidase C</fullName>
    </alternativeName>
</protein>
<dbReference type="AlphaFoldDB" id="A0A8I5Y928"/>
<evidence type="ECO:0000313" key="15">
    <source>
        <dbReference type="RGD" id="1593616"/>
    </source>
</evidence>
<feature type="signal peptide" evidence="12">
    <location>
        <begin position="1"/>
        <end position="18"/>
    </location>
</feature>
<keyword evidence="6" id="KW-0081">Bacteriolytic enzyme</keyword>
<accession>A0A8I5Y928</accession>
<dbReference type="PANTHER" id="PTHR11407:SF28">
    <property type="entry name" value="LYSOZYME C"/>
    <property type="match status" value="1"/>
</dbReference>
<evidence type="ECO:0000256" key="10">
    <source>
        <dbReference type="ARBA" id="ARBA00032459"/>
    </source>
</evidence>
<dbReference type="EC" id="3.2.1.17" evidence="4"/>
<evidence type="ECO:0000313" key="13">
    <source>
        <dbReference type="Ensembl" id="ENSRNOP00000076711.1"/>
    </source>
</evidence>
<dbReference type="SUPFAM" id="SSF53955">
    <property type="entry name" value="Lysozyme-like"/>
    <property type="match status" value="1"/>
</dbReference>
<comment type="subunit">
    <text evidence="3">Monomer.</text>
</comment>
<name>A0A8I5Y928_RAT</name>
<evidence type="ECO:0000256" key="6">
    <source>
        <dbReference type="ARBA" id="ARBA00022638"/>
    </source>
</evidence>
<evidence type="ECO:0000256" key="4">
    <source>
        <dbReference type="ARBA" id="ARBA00012732"/>
    </source>
</evidence>
<dbReference type="FunFam" id="1.10.530.10:FF:000001">
    <property type="entry name" value="Lysozyme C"/>
    <property type="match status" value="1"/>
</dbReference>
<gene>
    <name evidence="13 15" type="primary">Lyc2</name>
</gene>
<keyword evidence="9" id="KW-0326">Glycosidase</keyword>
<evidence type="ECO:0000313" key="14">
    <source>
        <dbReference type="Proteomes" id="UP000002494"/>
    </source>
</evidence>
<dbReference type="GO" id="GO:0050830">
    <property type="term" value="P:defense response to Gram-positive bacterium"/>
    <property type="evidence" value="ECO:0000318"/>
    <property type="project" value="GO_Central"/>
</dbReference>
<dbReference type="GO" id="GO:0031640">
    <property type="term" value="P:killing of cells of another organism"/>
    <property type="evidence" value="ECO:0007669"/>
    <property type="project" value="UniProtKB-KW"/>
</dbReference>
<reference evidence="13" key="2">
    <citation type="submission" date="2025-08" db="UniProtKB">
        <authorList>
            <consortium name="Ensembl"/>
        </authorList>
    </citation>
    <scope>IDENTIFICATION</scope>
    <source>
        <strain evidence="13">Brown Norway</strain>
    </source>
</reference>
<evidence type="ECO:0000256" key="11">
    <source>
        <dbReference type="RuleBase" id="RU004440"/>
    </source>
</evidence>
<feature type="chain" id="PRO_5035192709" description="lysozyme" evidence="12">
    <location>
        <begin position="19"/>
        <end position="156"/>
    </location>
</feature>
<sequence>MKALLVLGFLLLSASVQAKVFKHCELARILRSSALAGYRGVSLENWMCMAQHESNFDTEAINYNSTDQSTDYGIFQINSRYWCNDGKTPRAVNACGIPCSGKTRRVTVAANKPSALTARAETLCRRQTLGEASGAWGDCFTVRVAVNYIKISQLRH</sequence>
<comment type="similarity">
    <text evidence="2 11">Belongs to the glycosyl hydrolase 22 family.</text>
</comment>
<dbReference type="GO" id="GO:0050829">
    <property type="term" value="P:defense response to Gram-negative bacterium"/>
    <property type="evidence" value="ECO:0000318"/>
    <property type="project" value="GO_Central"/>
</dbReference>
<proteinExistence type="inferred from homology"/>
<keyword evidence="12" id="KW-0732">Signal</keyword>
<dbReference type="PRINTS" id="PR00137">
    <property type="entry name" value="LYSOZYME"/>
</dbReference>
<dbReference type="GeneTree" id="ENSGT00940000153832"/>
<dbReference type="PROSITE" id="PS51348">
    <property type="entry name" value="GLYCOSYL_HYDROL_F22_2"/>
    <property type="match status" value="1"/>
</dbReference>
<comment type="catalytic activity">
    <reaction evidence="1">
        <text>Hydrolysis of (1-&gt;4)-beta-linkages between N-acetylmuramic acid and N-acetyl-D-glucosamine residues in a peptidoglycan and between N-acetyl-D-glucosamine residues in chitodextrins.</text>
        <dbReference type="EC" id="3.2.1.17"/>
    </reaction>
</comment>
<dbReference type="CDD" id="cd16897">
    <property type="entry name" value="LYZ_C"/>
    <property type="match status" value="1"/>
</dbReference>